<accession>A0A5J4QI27</accession>
<feature type="non-terminal residue" evidence="1">
    <location>
        <position position="1"/>
    </location>
</feature>
<dbReference type="AlphaFoldDB" id="A0A5J4QI27"/>
<sequence length="25" mass="2896">ELKELMNRGVGKSGFSDYFKQFSNN</sequence>
<reference evidence="1" key="1">
    <citation type="submission" date="2019-03" db="EMBL/GenBank/DDBJ databases">
        <title>Single cell metagenomics reveals metabolic interactions within the superorganism composed of flagellate Streblomastix strix and complex community of Bacteroidetes bacteria on its surface.</title>
        <authorList>
            <person name="Treitli S.C."/>
            <person name="Kolisko M."/>
            <person name="Husnik F."/>
            <person name="Keeling P."/>
            <person name="Hampl V."/>
        </authorList>
    </citation>
    <scope>NUCLEOTIDE SEQUENCE</scope>
    <source>
        <strain evidence="1">STM</strain>
    </source>
</reference>
<dbReference type="EMBL" id="SNRY01003514">
    <property type="protein sequence ID" value="KAA6320690.1"/>
    <property type="molecule type" value="Genomic_DNA"/>
</dbReference>
<comment type="caution">
    <text evidence="1">The sequence shown here is derived from an EMBL/GenBank/DDBJ whole genome shotgun (WGS) entry which is preliminary data.</text>
</comment>
<organism evidence="1">
    <name type="scientific">termite gut metagenome</name>
    <dbReference type="NCBI Taxonomy" id="433724"/>
    <lineage>
        <taxon>unclassified sequences</taxon>
        <taxon>metagenomes</taxon>
        <taxon>organismal metagenomes</taxon>
    </lineage>
</organism>
<proteinExistence type="predicted"/>
<name>A0A5J4QI27_9ZZZZ</name>
<evidence type="ECO:0000313" key="1">
    <source>
        <dbReference type="EMBL" id="KAA6320690.1"/>
    </source>
</evidence>
<protein>
    <submittedName>
        <fullName evidence="1">Uncharacterized protein</fullName>
    </submittedName>
</protein>
<gene>
    <name evidence="1" type="ORF">EZS27_029569</name>
</gene>